<dbReference type="Pfam" id="PF09924">
    <property type="entry name" value="LPG_synthase_C"/>
    <property type="match status" value="1"/>
</dbReference>
<evidence type="ECO:0000259" key="7">
    <source>
        <dbReference type="Pfam" id="PF09924"/>
    </source>
</evidence>
<dbReference type="InterPro" id="IPR024320">
    <property type="entry name" value="LPG_synthase_C"/>
</dbReference>
<comment type="caution">
    <text evidence="8">The sequence shown here is derived from an EMBL/GenBank/DDBJ whole genome shotgun (WGS) entry which is preliminary data.</text>
</comment>
<keyword evidence="5 6" id="KW-0472">Membrane</keyword>
<evidence type="ECO:0000256" key="4">
    <source>
        <dbReference type="ARBA" id="ARBA00022989"/>
    </source>
</evidence>
<dbReference type="Proteomes" id="UP001589894">
    <property type="component" value="Unassembled WGS sequence"/>
</dbReference>
<evidence type="ECO:0000313" key="9">
    <source>
        <dbReference type="Proteomes" id="UP001589894"/>
    </source>
</evidence>
<feature type="transmembrane region" description="Helical" evidence="6">
    <location>
        <begin position="110"/>
        <end position="130"/>
    </location>
</feature>
<evidence type="ECO:0000256" key="3">
    <source>
        <dbReference type="ARBA" id="ARBA00022692"/>
    </source>
</evidence>
<reference evidence="8 9" key="1">
    <citation type="submission" date="2024-09" db="EMBL/GenBank/DDBJ databases">
        <authorList>
            <person name="Sun Q."/>
            <person name="Mori K."/>
        </authorList>
    </citation>
    <scope>NUCLEOTIDE SEQUENCE [LARGE SCALE GENOMIC DNA]</scope>
    <source>
        <strain evidence="8 9">TBRC 2205</strain>
    </source>
</reference>
<protein>
    <submittedName>
        <fullName evidence="8">Bifunctional lysylphosphatidylglycerol flippase/synthetase MprF</fullName>
    </submittedName>
</protein>
<name>A0ABV6P5P5_9ACTN</name>
<proteinExistence type="predicted"/>
<dbReference type="InterPro" id="IPR051211">
    <property type="entry name" value="PG_lysyltransferase"/>
</dbReference>
<feature type="domain" description="Phosphatidylglycerol lysyltransferase C-terminal" evidence="7">
    <location>
        <begin position="200"/>
        <end position="480"/>
    </location>
</feature>
<evidence type="ECO:0000256" key="5">
    <source>
        <dbReference type="ARBA" id="ARBA00023136"/>
    </source>
</evidence>
<dbReference type="EMBL" id="JBHLUE010000026">
    <property type="protein sequence ID" value="MFC0567618.1"/>
    <property type="molecule type" value="Genomic_DNA"/>
</dbReference>
<feature type="transmembrane region" description="Helical" evidence="6">
    <location>
        <begin position="33"/>
        <end position="53"/>
    </location>
</feature>
<evidence type="ECO:0000256" key="6">
    <source>
        <dbReference type="SAM" id="Phobius"/>
    </source>
</evidence>
<organism evidence="8 9">
    <name type="scientific">Plantactinospora siamensis</name>
    <dbReference type="NCBI Taxonomy" id="555372"/>
    <lineage>
        <taxon>Bacteria</taxon>
        <taxon>Bacillati</taxon>
        <taxon>Actinomycetota</taxon>
        <taxon>Actinomycetes</taxon>
        <taxon>Micromonosporales</taxon>
        <taxon>Micromonosporaceae</taxon>
        <taxon>Plantactinospora</taxon>
    </lineage>
</organism>
<keyword evidence="4 6" id="KW-1133">Transmembrane helix</keyword>
<dbReference type="PANTHER" id="PTHR34697:SF2">
    <property type="entry name" value="PHOSPHATIDYLGLYCEROL LYSYLTRANSFERASE"/>
    <property type="match status" value="1"/>
</dbReference>
<sequence>MRRASGWAAALILTLTALALGHADDAWIPGGGLPALDRIPLVAMLLLLAHGLVGRRRLALRTTLGLAAVAALLPPVHWQRLVLPVAAAVILMADRDSYVVRAQTRRLRAASTIAVLAYVVVLLAGVWASVRRGESLGRAASAALPIPPVGAEGPGRVLVPLALVALLAALALSLAAAPAPPPSDEADRARVRDLVQNPVAGSLAPFVTRADRTYVFNPRGDTAIGYRVRFGVALAGGDPVGPAPAEAIAAFVRLCERYGWRPAVLGADTAAIGELWRRAGVRRAVDIGDEAVLDLSTFSLASRRMRNVRQAARRADNAGVRVEVGALDPALVPALREVLRDWLHGRRERGFAMNLDAMLTPRADTVYAVARDAAGRPVAFARFPVAAGGRILSLDVAPRRHDAPNGVVERMVIAVVEHAREAGAVEVTLNFAGMRRVYSGELRGARLLQLPLRALDRWIELRSLYLFTSKFHPGWRPRQLRLRSWWELIPVAVAALTAEFGAEPGRDDRTEFHPLRIRTR</sequence>
<evidence type="ECO:0000256" key="2">
    <source>
        <dbReference type="ARBA" id="ARBA00022475"/>
    </source>
</evidence>
<evidence type="ECO:0000256" key="1">
    <source>
        <dbReference type="ARBA" id="ARBA00004651"/>
    </source>
</evidence>
<keyword evidence="9" id="KW-1185">Reference proteome</keyword>
<keyword evidence="2" id="KW-1003">Cell membrane</keyword>
<comment type="subcellular location">
    <subcellularLocation>
        <location evidence="1">Cell membrane</location>
        <topology evidence="1">Multi-pass membrane protein</topology>
    </subcellularLocation>
</comment>
<keyword evidence="3 6" id="KW-0812">Transmembrane</keyword>
<evidence type="ECO:0000313" key="8">
    <source>
        <dbReference type="EMBL" id="MFC0567618.1"/>
    </source>
</evidence>
<dbReference type="RefSeq" id="WP_377342928.1">
    <property type="nucleotide sequence ID" value="NZ_JBHLUE010000026.1"/>
</dbReference>
<dbReference type="SUPFAM" id="SSF55729">
    <property type="entry name" value="Acyl-CoA N-acyltransferases (Nat)"/>
    <property type="match status" value="1"/>
</dbReference>
<dbReference type="PANTHER" id="PTHR34697">
    <property type="entry name" value="PHOSPHATIDYLGLYCEROL LYSYLTRANSFERASE"/>
    <property type="match status" value="1"/>
</dbReference>
<gene>
    <name evidence="8" type="ORF">ACFFHU_26200</name>
</gene>
<dbReference type="InterPro" id="IPR016181">
    <property type="entry name" value="Acyl_CoA_acyltransferase"/>
</dbReference>
<accession>A0ABV6P5P5</accession>